<proteinExistence type="predicted"/>
<dbReference type="AlphaFoldDB" id="A0A0D0V512"/>
<dbReference type="InterPro" id="IPR011335">
    <property type="entry name" value="Restrct_endonuc-II-like"/>
</dbReference>
<dbReference type="EMBL" id="JXSX01000001">
    <property type="protein sequence ID" value="KIR65992.1"/>
    <property type="molecule type" value="Genomic_DNA"/>
</dbReference>
<gene>
    <name evidence="2" type="ORF">TK50_12090</name>
</gene>
<comment type="caution">
    <text evidence="2">The sequence shown here is derived from an EMBL/GenBank/DDBJ whole genome shotgun (WGS) entry which is preliminary data.</text>
</comment>
<dbReference type="PATRIC" id="fig|47853.6.peg.2559"/>
<feature type="compositionally biased region" description="Pro residues" evidence="1">
    <location>
        <begin position="115"/>
        <end position="146"/>
    </location>
</feature>
<sequence length="354" mass="39138">MPKSPRRPPQLRGRIFRGSVARSRGLLTRNDLRSSAWRPLFRDVYADAEITVSHRHRCMAVARWLIPPGTAIAGRSAAALYGVGKIPPDEPIDVLTPSPPPGTTQKRQLPAVTPSVPPTRRPDVPPSMPEPSAPAPAPPSGSPTPATPLQGSRRLGPMAGLCVHRGPVLPGDIVDRAGIPVTSPTRTCWDVARWLDVVEAVVVIDGLLARRIVDIPALREYALARAGCRGWRSLLRAVDLADARAESPQESRTRVRLVLAGLPRPRTQWVVSDGGRFVARLDLAWPEFRVAVEYDGFWHDDPEQFHRDRRRLNRLLGGDWLVLHVTARRLREDFDGFLAEVRAALRSRGHRPGD</sequence>
<protein>
    <recommendedName>
        <fullName evidence="4">DUF559 domain-containing protein</fullName>
    </recommendedName>
</protein>
<dbReference type="SUPFAM" id="SSF52980">
    <property type="entry name" value="Restriction endonuclease-like"/>
    <property type="match status" value="1"/>
</dbReference>
<dbReference type="Gene3D" id="3.40.960.10">
    <property type="entry name" value="VSR Endonuclease"/>
    <property type="match status" value="1"/>
</dbReference>
<evidence type="ECO:0000313" key="2">
    <source>
        <dbReference type="EMBL" id="KIR65992.1"/>
    </source>
</evidence>
<keyword evidence="3" id="KW-1185">Reference proteome</keyword>
<accession>A0A0D0V512</accession>
<evidence type="ECO:0008006" key="4">
    <source>
        <dbReference type="Google" id="ProtNLM"/>
    </source>
</evidence>
<evidence type="ECO:0000313" key="3">
    <source>
        <dbReference type="Proteomes" id="UP000032254"/>
    </source>
</evidence>
<evidence type="ECO:0000256" key="1">
    <source>
        <dbReference type="SAM" id="MobiDB-lite"/>
    </source>
</evidence>
<feature type="region of interest" description="Disordered" evidence="1">
    <location>
        <begin position="91"/>
        <end position="155"/>
    </location>
</feature>
<name>A0A0D0V512_9ACTN</name>
<dbReference type="Proteomes" id="UP000032254">
    <property type="component" value="Unassembled WGS sequence"/>
</dbReference>
<reference evidence="2 3" key="1">
    <citation type="submission" date="2015-01" db="EMBL/GenBank/DDBJ databases">
        <title>Sequencing and annotation of Micromonospora carbonacea strain JXNU-1 genome.</title>
        <authorList>
            <person name="Long Z."/>
            <person name="Huang Y."/>
            <person name="Jiang Y."/>
        </authorList>
    </citation>
    <scope>NUCLEOTIDE SEQUENCE [LARGE SCALE GENOMIC DNA]</scope>
    <source>
        <strain evidence="2 3">JXNU-1</strain>
    </source>
</reference>
<organism evidence="2 3">
    <name type="scientific">Micromonospora haikouensis</name>
    <dbReference type="NCBI Taxonomy" id="686309"/>
    <lineage>
        <taxon>Bacteria</taxon>
        <taxon>Bacillati</taxon>
        <taxon>Actinomycetota</taxon>
        <taxon>Actinomycetes</taxon>
        <taxon>Micromonosporales</taxon>
        <taxon>Micromonosporaceae</taxon>
        <taxon>Micromonospora</taxon>
    </lineage>
</organism>